<proteinExistence type="inferred from homology"/>
<comment type="caution">
    <text evidence="9">The sequence shown here is derived from an EMBL/GenBank/DDBJ whole genome shotgun (WGS) entry which is preliminary data.</text>
</comment>
<name>A0A418ASZ6_9STRA</name>
<dbReference type="PANTHER" id="PTHR12228">
    <property type="entry name" value="TRANSCRIPTION INITIATION FACTOR TFIID 55 KD SUBUNIT-RELATED"/>
    <property type="match status" value="1"/>
</dbReference>
<keyword evidence="6" id="KW-0175">Coiled coil</keyword>
<reference evidence="9 10" key="1">
    <citation type="submission" date="2018-08" db="EMBL/GenBank/DDBJ databases">
        <title>Aphanomyces genome sequencing and annotation.</title>
        <authorList>
            <person name="Minardi D."/>
            <person name="Oidtmann B."/>
            <person name="Van Der Giezen M."/>
            <person name="Studholme D.J."/>
        </authorList>
    </citation>
    <scope>NUCLEOTIDE SEQUENCE [LARGE SCALE GENOMIC DNA]</scope>
    <source>
        <strain evidence="9 10">NJM0002</strain>
    </source>
</reference>
<protein>
    <recommendedName>
        <fullName evidence="8">TAFII55 protein conserved region domain-containing protein</fullName>
    </recommendedName>
</protein>
<feature type="compositionally biased region" description="Polar residues" evidence="7">
    <location>
        <begin position="178"/>
        <end position="191"/>
    </location>
</feature>
<keyword evidence="5" id="KW-0539">Nucleus</keyword>
<evidence type="ECO:0000313" key="10">
    <source>
        <dbReference type="Proteomes" id="UP000285060"/>
    </source>
</evidence>
<accession>A0A418ASZ6</accession>
<dbReference type="SMART" id="SM01370">
    <property type="entry name" value="TAFII55_N"/>
    <property type="match status" value="1"/>
</dbReference>
<feature type="region of interest" description="Disordered" evidence="7">
    <location>
        <begin position="177"/>
        <end position="268"/>
    </location>
</feature>
<dbReference type="InterPro" id="IPR006751">
    <property type="entry name" value="TAFII55_prot_cons_reg"/>
</dbReference>
<evidence type="ECO:0000256" key="4">
    <source>
        <dbReference type="ARBA" id="ARBA00023163"/>
    </source>
</evidence>
<evidence type="ECO:0000256" key="1">
    <source>
        <dbReference type="ARBA" id="ARBA00004123"/>
    </source>
</evidence>
<dbReference type="GO" id="GO:0005669">
    <property type="term" value="C:transcription factor TFIID complex"/>
    <property type="evidence" value="ECO:0007669"/>
    <property type="project" value="InterPro"/>
</dbReference>
<dbReference type="AlphaFoldDB" id="A0A418ASZ6"/>
<dbReference type="GO" id="GO:0016251">
    <property type="term" value="F:RNA polymerase II general transcription initiation factor activity"/>
    <property type="evidence" value="ECO:0007669"/>
    <property type="project" value="TreeGrafter"/>
</dbReference>
<sequence>MMEQYLLRVPKKVAVDLRKKMAEKEVRGVDVVAGADNRNFKFRIDDTELPATLCTMVVYQPLVTIDVCRSILLVHDTPEEQMLYETVTELPGGITPPTTNIVKRKYAKTRKNPIFPKNDVARVEDMLVKIIAGGIIEDVRTGRYQLVDFHDWMVDDEHPNGIVVHDEMDFIQRHPEVTINSSGPASQANSRPESDVDDDTPSRTPAMSEDEEALPLSKKPTPTKKMAPSIKPLAAPPARDGLDDDLDDMLNEDMDDEDGDGGGQSLQSNPQYLALLNNRAQQTKKISDLRKDISKMAANITSMANPVMKQRLQAQKESLEGELADVQAALDATTEDIQRMEGSN</sequence>
<evidence type="ECO:0000256" key="5">
    <source>
        <dbReference type="ARBA" id="ARBA00023242"/>
    </source>
</evidence>
<evidence type="ECO:0000256" key="2">
    <source>
        <dbReference type="ARBA" id="ARBA00009368"/>
    </source>
</evidence>
<dbReference type="PANTHER" id="PTHR12228:SF0">
    <property type="entry name" value="TATA-BOX BINDING PROTEIN ASSOCIATED FACTOR 7"/>
    <property type="match status" value="1"/>
</dbReference>
<comment type="subcellular location">
    <subcellularLocation>
        <location evidence="1">Nucleus</location>
    </subcellularLocation>
</comment>
<keyword evidence="4" id="KW-0804">Transcription</keyword>
<dbReference type="InterPro" id="IPR037817">
    <property type="entry name" value="TAF7"/>
</dbReference>
<feature type="compositionally biased region" description="Acidic residues" evidence="7">
    <location>
        <begin position="242"/>
        <end position="260"/>
    </location>
</feature>
<dbReference type="Proteomes" id="UP000285060">
    <property type="component" value="Unassembled WGS sequence"/>
</dbReference>
<organism evidence="9 10">
    <name type="scientific">Aphanomyces invadans</name>
    <dbReference type="NCBI Taxonomy" id="157072"/>
    <lineage>
        <taxon>Eukaryota</taxon>
        <taxon>Sar</taxon>
        <taxon>Stramenopiles</taxon>
        <taxon>Oomycota</taxon>
        <taxon>Saprolegniomycetes</taxon>
        <taxon>Saprolegniales</taxon>
        <taxon>Verrucalvaceae</taxon>
        <taxon>Aphanomyces</taxon>
    </lineage>
</organism>
<gene>
    <name evidence="9" type="ORF">DYB32_006051</name>
</gene>
<keyword evidence="10" id="KW-1185">Reference proteome</keyword>
<keyword evidence="3" id="KW-0805">Transcription regulation</keyword>
<dbReference type="GO" id="GO:0051123">
    <property type="term" value="P:RNA polymerase II preinitiation complex assembly"/>
    <property type="evidence" value="ECO:0007669"/>
    <property type="project" value="TreeGrafter"/>
</dbReference>
<dbReference type="VEuPathDB" id="FungiDB:H310_03176"/>
<feature type="domain" description="TAFII55 protein conserved region" evidence="8">
    <location>
        <begin position="1"/>
        <end position="140"/>
    </location>
</feature>
<evidence type="ECO:0000256" key="6">
    <source>
        <dbReference type="SAM" id="Coils"/>
    </source>
</evidence>
<evidence type="ECO:0000256" key="7">
    <source>
        <dbReference type="SAM" id="MobiDB-lite"/>
    </source>
</evidence>
<evidence type="ECO:0000256" key="3">
    <source>
        <dbReference type="ARBA" id="ARBA00023015"/>
    </source>
</evidence>
<dbReference type="EMBL" id="QUSY01000602">
    <property type="protein sequence ID" value="RHY28334.1"/>
    <property type="molecule type" value="Genomic_DNA"/>
</dbReference>
<evidence type="ECO:0000313" key="9">
    <source>
        <dbReference type="EMBL" id="RHY28334.1"/>
    </source>
</evidence>
<comment type="similarity">
    <text evidence="2">Belongs to the TAF7 family.</text>
</comment>
<feature type="coiled-coil region" evidence="6">
    <location>
        <begin position="309"/>
        <end position="343"/>
    </location>
</feature>
<evidence type="ECO:0000259" key="8">
    <source>
        <dbReference type="SMART" id="SM01370"/>
    </source>
</evidence>